<dbReference type="Gramene" id="KCW77231">
    <property type="protein sequence ID" value="KCW77231"/>
    <property type="gene ID" value="EUGRSUZ_D01588"/>
</dbReference>
<gene>
    <name evidence="1" type="ORF">EUGRSUZ_D01588</name>
</gene>
<sequence>MSLYLLRIKKKVAHLNDSKFFTHTCTYAHLHVNHCATFQHCIGYTIPKKPKKKKRNKQGPVLAQGPTGGIMAMVFSSTFESGSFFVIARRK</sequence>
<accession>A0A059CGB5</accession>
<organism evidence="1">
    <name type="scientific">Eucalyptus grandis</name>
    <name type="common">Flooded gum</name>
    <dbReference type="NCBI Taxonomy" id="71139"/>
    <lineage>
        <taxon>Eukaryota</taxon>
        <taxon>Viridiplantae</taxon>
        <taxon>Streptophyta</taxon>
        <taxon>Embryophyta</taxon>
        <taxon>Tracheophyta</taxon>
        <taxon>Spermatophyta</taxon>
        <taxon>Magnoliopsida</taxon>
        <taxon>eudicotyledons</taxon>
        <taxon>Gunneridae</taxon>
        <taxon>Pentapetalae</taxon>
        <taxon>rosids</taxon>
        <taxon>malvids</taxon>
        <taxon>Myrtales</taxon>
        <taxon>Myrtaceae</taxon>
        <taxon>Myrtoideae</taxon>
        <taxon>Eucalypteae</taxon>
        <taxon>Eucalyptus</taxon>
    </lineage>
</organism>
<reference evidence="1" key="1">
    <citation type="submission" date="2013-07" db="EMBL/GenBank/DDBJ databases">
        <title>The genome of Eucalyptus grandis.</title>
        <authorList>
            <person name="Schmutz J."/>
            <person name="Hayes R."/>
            <person name="Myburg A."/>
            <person name="Tuskan G."/>
            <person name="Grattapaglia D."/>
            <person name="Rokhsar D.S."/>
        </authorList>
    </citation>
    <scope>NUCLEOTIDE SEQUENCE</scope>
    <source>
        <tissue evidence="1">Leaf extractions</tissue>
    </source>
</reference>
<dbReference type="EMBL" id="KK198756">
    <property type="protein sequence ID" value="KCW77231.1"/>
    <property type="molecule type" value="Genomic_DNA"/>
</dbReference>
<dbReference type="AlphaFoldDB" id="A0A059CGB5"/>
<protein>
    <submittedName>
        <fullName evidence="1">Uncharacterized protein</fullName>
    </submittedName>
</protein>
<dbReference type="InParanoid" id="A0A059CGB5"/>
<evidence type="ECO:0000313" key="1">
    <source>
        <dbReference type="EMBL" id="KCW77231.1"/>
    </source>
</evidence>
<proteinExistence type="predicted"/>
<name>A0A059CGB5_EUCGR</name>